<gene>
    <name evidence="2" type="ordered locus">Paes_2340</name>
</gene>
<dbReference type="EMBL" id="CP001109">
    <property type="protein sequence ID" value="ACF47331.1"/>
    <property type="molecule type" value="Genomic_DNA"/>
</dbReference>
<dbReference type="KEGG" id="paa:Paes_2340"/>
<organism evidence="2 3">
    <name type="scientific">Prosthecochloris aestuarii (strain DSM 271 / SK 413)</name>
    <dbReference type="NCBI Taxonomy" id="290512"/>
    <lineage>
        <taxon>Bacteria</taxon>
        <taxon>Pseudomonadati</taxon>
        <taxon>Chlorobiota</taxon>
        <taxon>Chlorobiia</taxon>
        <taxon>Chlorobiales</taxon>
        <taxon>Chlorobiaceae</taxon>
        <taxon>Prosthecochloris</taxon>
    </lineage>
</organism>
<name>B4S9K4_PROA2</name>
<dbReference type="RefSeq" id="WP_012509536.1">
    <property type="nucleotide sequence ID" value="NC_011061.1"/>
</dbReference>
<protein>
    <submittedName>
        <fullName evidence="2">Uncharacterized protein</fullName>
    </submittedName>
</protein>
<feature type="region of interest" description="Disordered" evidence="1">
    <location>
        <begin position="15"/>
        <end position="55"/>
    </location>
</feature>
<keyword evidence="3" id="KW-1185">Reference proteome</keyword>
<dbReference type="HOGENOM" id="CLU_1863393_0_0_10"/>
<keyword evidence="2" id="KW-0614">Plasmid</keyword>
<feature type="compositionally biased region" description="Basic and acidic residues" evidence="1">
    <location>
        <begin position="25"/>
        <end position="48"/>
    </location>
</feature>
<dbReference type="Proteomes" id="UP000002725">
    <property type="component" value="Plasmid pPAES01"/>
</dbReference>
<evidence type="ECO:0000313" key="3">
    <source>
        <dbReference type="Proteomes" id="UP000002725"/>
    </source>
</evidence>
<evidence type="ECO:0000256" key="1">
    <source>
        <dbReference type="SAM" id="MobiDB-lite"/>
    </source>
</evidence>
<sequence>MAVTSRSKAKFRDFMEDSKGGGLDDIIRSTSDDRKNVPDASRQTDRKPAGKTKKSKMELTSQFAIRFYPDQYTFLVGLNRKITNSRKSSIDYERITNSTIIRSFISILKELVIDTTNITSEEVLTERIREALEKHYS</sequence>
<proteinExistence type="predicted"/>
<geneLocation type="plasmid" evidence="2 3">
    <name>pPAES01</name>
</geneLocation>
<evidence type="ECO:0000313" key="2">
    <source>
        <dbReference type="EMBL" id="ACF47331.1"/>
    </source>
</evidence>
<dbReference type="AlphaFoldDB" id="B4S9K4"/>
<accession>B4S9K4</accession>
<reference evidence="2" key="1">
    <citation type="submission" date="2008-06" db="EMBL/GenBank/DDBJ databases">
        <title>Complete sequence of plasmid of Prosthecochloris aestuarii DSM 271.</title>
        <authorList>
            <consortium name="US DOE Joint Genome Institute"/>
            <person name="Lucas S."/>
            <person name="Copeland A."/>
            <person name="Lapidus A."/>
            <person name="Glavina del Rio T."/>
            <person name="Dalin E."/>
            <person name="Tice H."/>
            <person name="Bruce D."/>
            <person name="Goodwin L."/>
            <person name="Pitluck S."/>
            <person name="Schmutz J."/>
            <person name="Larimer F."/>
            <person name="Land M."/>
            <person name="Hauser L."/>
            <person name="Kyrpides N."/>
            <person name="Anderson I."/>
            <person name="Liu Z."/>
            <person name="Li T."/>
            <person name="Zhao F."/>
            <person name="Overmann J."/>
            <person name="Bryant D.A."/>
            <person name="Richardson P."/>
        </authorList>
    </citation>
    <scope>NUCLEOTIDE SEQUENCE [LARGE SCALE GENOMIC DNA]</scope>
    <source>
        <strain evidence="2">DSM 271</strain>
        <plasmid evidence="2">pPAES01</plasmid>
    </source>
</reference>